<dbReference type="Pfam" id="PF00578">
    <property type="entry name" value="AhpC-TSA"/>
    <property type="match status" value="1"/>
</dbReference>
<dbReference type="InterPro" id="IPR036249">
    <property type="entry name" value="Thioredoxin-like_sf"/>
</dbReference>
<comment type="caution">
    <text evidence="2">The sequence shown here is derived from an EMBL/GenBank/DDBJ whole genome shotgun (WGS) entry which is preliminary data.</text>
</comment>
<dbReference type="AlphaFoldDB" id="A0A8X7UXP6"/>
<dbReference type="GO" id="GO:0016209">
    <property type="term" value="F:antioxidant activity"/>
    <property type="evidence" value="ECO:0007669"/>
    <property type="project" value="InterPro"/>
</dbReference>
<dbReference type="GO" id="GO:0016491">
    <property type="term" value="F:oxidoreductase activity"/>
    <property type="evidence" value="ECO:0007669"/>
    <property type="project" value="InterPro"/>
</dbReference>
<dbReference type="InterPro" id="IPR000866">
    <property type="entry name" value="AhpC/TSA"/>
</dbReference>
<keyword evidence="3" id="KW-1185">Reference proteome</keyword>
<evidence type="ECO:0000313" key="3">
    <source>
        <dbReference type="Proteomes" id="UP000886595"/>
    </source>
</evidence>
<protein>
    <recommendedName>
        <fullName evidence="1">Alkyl hydroperoxide reductase subunit C/ Thiol specific antioxidant domain-containing protein</fullName>
    </recommendedName>
</protein>
<gene>
    <name evidence="2" type="ORF">Bca52824_038965</name>
</gene>
<dbReference type="Proteomes" id="UP000886595">
    <property type="component" value="Unassembled WGS sequence"/>
</dbReference>
<dbReference type="Gene3D" id="3.30.1020.10">
    <property type="entry name" value="Antioxidant, Horf6, Chain A, domain2"/>
    <property type="match status" value="1"/>
</dbReference>
<organism evidence="2 3">
    <name type="scientific">Brassica carinata</name>
    <name type="common">Ethiopian mustard</name>
    <name type="synonym">Abyssinian cabbage</name>
    <dbReference type="NCBI Taxonomy" id="52824"/>
    <lineage>
        <taxon>Eukaryota</taxon>
        <taxon>Viridiplantae</taxon>
        <taxon>Streptophyta</taxon>
        <taxon>Embryophyta</taxon>
        <taxon>Tracheophyta</taxon>
        <taxon>Spermatophyta</taxon>
        <taxon>Magnoliopsida</taxon>
        <taxon>eudicotyledons</taxon>
        <taxon>Gunneridae</taxon>
        <taxon>Pentapetalae</taxon>
        <taxon>rosids</taxon>
        <taxon>malvids</taxon>
        <taxon>Brassicales</taxon>
        <taxon>Brassicaceae</taxon>
        <taxon>Brassiceae</taxon>
        <taxon>Brassica</taxon>
    </lineage>
</organism>
<evidence type="ECO:0000259" key="1">
    <source>
        <dbReference type="Pfam" id="PF00578"/>
    </source>
</evidence>
<feature type="domain" description="Alkyl hydroperoxide reductase subunit C/ Thiol specific antioxidant" evidence="1">
    <location>
        <begin position="18"/>
        <end position="55"/>
    </location>
</feature>
<reference evidence="2 3" key="1">
    <citation type="submission" date="2020-02" db="EMBL/GenBank/DDBJ databases">
        <authorList>
            <person name="Ma Q."/>
            <person name="Huang Y."/>
            <person name="Song X."/>
            <person name="Pei D."/>
        </authorList>
    </citation>
    <scope>NUCLEOTIDE SEQUENCE [LARGE SCALE GENOMIC DNA]</scope>
    <source>
        <strain evidence="2">Sxm20200214</strain>
        <tissue evidence="2">Leaf</tissue>
    </source>
</reference>
<name>A0A8X7UXP6_BRACI</name>
<evidence type="ECO:0000313" key="2">
    <source>
        <dbReference type="EMBL" id="KAG2292296.1"/>
    </source>
</evidence>
<dbReference type="EMBL" id="JAAMPC010000009">
    <property type="protein sequence ID" value="KAG2292296.1"/>
    <property type="molecule type" value="Genomic_DNA"/>
</dbReference>
<sequence length="79" mass="8612">MPGITLGDTVPNLEEPRGDFTPVCTTELGAMGKYAHEFEQRGVKLLAVSDEEAKKLFPQGFKTAELPSKKGYLRVADVS</sequence>
<dbReference type="OrthoDB" id="2996783at2759"/>
<dbReference type="SUPFAM" id="SSF52833">
    <property type="entry name" value="Thioredoxin-like"/>
    <property type="match status" value="1"/>
</dbReference>
<accession>A0A8X7UXP6</accession>
<proteinExistence type="predicted"/>